<dbReference type="EMBL" id="JAPWTK010000486">
    <property type="protein sequence ID" value="KAJ8939448.1"/>
    <property type="molecule type" value="Genomic_DNA"/>
</dbReference>
<dbReference type="Proteomes" id="UP001162162">
    <property type="component" value="Unassembled WGS sequence"/>
</dbReference>
<dbReference type="GO" id="GO:0005737">
    <property type="term" value="C:cytoplasm"/>
    <property type="evidence" value="ECO:0007669"/>
    <property type="project" value="TreeGrafter"/>
</dbReference>
<evidence type="ECO:0000259" key="2">
    <source>
        <dbReference type="Pfam" id="PF19033"/>
    </source>
</evidence>
<feature type="region of interest" description="Disordered" evidence="1">
    <location>
        <begin position="35"/>
        <end position="86"/>
    </location>
</feature>
<dbReference type="GO" id="GO:0001736">
    <property type="term" value="P:establishment of planar polarity"/>
    <property type="evidence" value="ECO:0007669"/>
    <property type="project" value="InterPro"/>
</dbReference>
<dbReference type="Pfam" id="PF19033">
    <property type="entry name" value="Intu_longin_3"/>
    <property type="match status" value="1"/>
</dbReference>
<dbReference type="InterPro" id="IPR043989">
    <property type="entry name" value="CCZ1/INTU/HSP4_longin_3"/>
</dbReference>
<dbReference type="PANTHER" id="PTHR21082">
    <property type="entry name" value="PROTEIN INTURNED"/>
    <property type="match status" value="1"/>
</dbReference>
<name>A0AAV8XLY1_9CUCU</name>
<proteinExistence type="predicted"/>
<dbReference type="GO" id="GO:0005929">
    <property type="term" value="C:cilium"/>
    <property type="evidence" value="ECO:0007669"/>
    <property type="project" value="TreeGrafter"/>
</dbReference>
<accession>A0AAV8XLY1</accession>
<gene>
    <name evidence="3" type="ORF">NQ318_023074</name>
</gene>
<evidence type="ECO:0000313" key="3">
    <source>
        <dbReference type="EMBL" id="KAJ8939448.1"/>
    </source>
</evidence>
<dbReference type="PANTHER" id="PTHR21082:SF4">
    <property type="entry name" value="PROTEIN INTURNED"/>
    <property type="match status" value="1"/>
</dbReference>
<keyword evidence="4" id="KW-1185">Reference proteome</keyword>
<feature type="domain" description="CCZ1/INTU/HPS4 third Longin" evidence="2">
    <location>
        <begin position="146"/>
        <end position="277"/>
    </location>
</feature>
<evidence type="ECO:0000313" key="4">
    <source>
        <dbReference type="Proteomes" id="UP001162162"/>
    </source>
</evidence>
<sequence length="283" mass="32760">MRICWLSKKSEVTSILKRRSSDQNFVMQYNSMSSLHDDSFDDQSEGSGSQGGYSERSEISDESRRNFRRGPRYDSNEEDSEEDCGASTHYNPENFSWFCIAFLFSKIFLLEGSQMSVSSFDVSEIRQTLLSERVDNNPVQITPGNENVLYHFIQLDITEGILICPPESKLQSQTYDAIINNFRRTCQKIHSLFQHTLRFKNMPAQDMAKSVMNKSLIAIKEHGILFQCPYLDEKDNKKNNISYWVVGRLFYMPHPREVYVCYQDSIPQNIIEMAFKINIGALS</sequence>
<dbReference type="GO" id="GO:0060271">
    <property type="term" value="P:cilium assembly"/>
    <property type="evidence" value="ECO:0007669"/>
    <property type="project" value="InterPro"/>
</dbReference>
<reference evidence="3" key="1">
    <citation type="journal article" date="2023" name="Insect Mol. Biol.">
        <title>Genome sequencing provides insights into the evolution of gene families encoding plant cell wall-degrading enzymes in longhorned beetles.</title>
        <authorList>
            <person name="Shin N.R."/>
            <person name="Okamura Y."/>
            <person name="Kirsch R."/>
            <person name="Pauchet Y."/>
        </authorList>
    </citation>
    <scope>NUCLEOTIDE SEQUENCE</scope>
    <source>
        <strain evidence="3">AMC_N1</strain>
    </source>
</reference>
<feature type="compositionally biased region" description="Basic and acidic residues" evidence="1">
    <location>
        <begin position="55"/>
        <end position="75"/>
    </location>
</feature>
<dbReference type="GO" id="GO:0007399">
    <property type="term" value="P:nervous system development"/>
    <property type="evidence" value="ECO:0007669"/>
    <property type="project" value="TreeGrafter"/>
</dbReference>
<comment type="caution">
    <text evidence="3">The sequence shown here is derived from an EMBL/GenBank/DDBJ whole genome shotgun (WGS) entry which is preliminary data.</text>
</comment>
<dbReference type="GO" id="GO:0016192">
    <property type="term" value="P:vesicle-mediated transport"/>
    <property type="evidence" value="ECO:0007669"/>
    <property type="project" value="InterPro"/>
</dbReference>
<dbReference type="AlphaFoldDB" id="A0AAV8XLY1"/>
<organism evidence="3 4">
    <name type="scientific">Aromia moschata</name>
    <dbReference type="NCBI Taxonomy" id="1265417"/>
    <lineage>
        <taxon>Eukaryota</taxon>
        <taxon>Metazoa</taxon>
        <taxon>Ecdysozoa</taxon>
        <taxon>Arthropoda</taxon>
        <taxon>Hexapoda</taxon>
        <taxon>Insecta</taxon>
        <taxon>Pterygota</taxon>
        <taxon>Neoptera</taxon>
        <taxon>Endopterygota</taxon>
        <taxon>Coleoptera</taxon>
        <taxon>Polyphaga</taxon>
        <taxon>Cucujiformia</taxon>
        <taxon>Chrysomeloidea</taxon>
        <taxon>Cerambycidae</taxon>
        <taxon>Cerambycinae</taxon>
        <taxon>Callichromatini</taxon>
        <taxon>Aromia</taxon>
    </lineage>
</organism>
<protein>
    <recommendedName>
        <fullName evidence="2">CCZ1/INTU/HPS4 third Longin domain-containing protein</fullName>
    </recommendedName>
</protein>
<evidence type="ECO:0000256" key="1">
    <source>
        <dbReference type="SAM" id="MobiDB-lite"/>
    </source>
</evidence>
<dbReference type="InterPro" id="IPR039151">
    <property type="entry name" value="INTU"/>
</dbReference>